<keyword evidence="2" id="KW-1185">Reference proteome</keyword>
<reference evidence="2" key="1">
    <citation type="submission" date="2016-10" db="EMBL/GenBank/DDBJ databases">
        <authorList>
            <person name="Varghese N."/>
            <person name="Submissions S."/>
        </authorList>
    </citation>
    <scope>NUCLEOTIDE SEQUENCE [LARGE SCALE GENOMIC DNA]</scope>
    <source>
        <strain evidence="2">Ah-143</strain>
    </source>
</reference>
<dbReference type="AlphaFoldDB" id="A0A1I7EAT4"/>
<evidence type="ECO:0008006" key="3">
    <source>
        <dbReference type="Google" id="ProtNLM"/>
    </source>
</evidence>
<evidence type="ECO:0000313" key="2">
    <source>
        <dbReference type="Proteomes" id="UP000199187"/>
    </source>
</evidence>
<accession>A0A1I7EAT4</accession>
<protein>
    <recommendedName>
        <fullName evidence="3">Transposase</fullName>
    </recommendedName>
</protein>
<proteinExistence type="predicted"/>
<dbReference type="Proteomes" id="UP000199187">
    <property type="component" value="Unassembled WGS sequence"/>
</dbReference>
<organism evidence="1 2">
    <name type="scientific">Kosakonia arachidis</name>
    <dbReference type="NCBI Taxonomy" id="551989"/>
    <lineage>
        <taxon>Bacteria</taxon>
        <taxon>Pseudomonadati</taxon>
        <taxon>Pseudomonadota</taxon>
        <taxon>Gammaproteobacteria</taxon>
        <taxon>Enterobacterales</taxon>
        <taxon>Enterobacteriaceae</taxon>
        <taxon>Kosakonia</taxon>
    </lineage>
</organism>
<gene>
    <name evidence="1" type="ORF">SAMN05192562_11431</name>
</gene>
<name>A0A1I7EAT4_9ENTR</name>
<sequence length="58" mass="7236">MFDKLRQSGKLWDAKRVYRVYRLLKLNLKRKGKKRLMIMETDCTHLCTHFRLRFHEII</sequence>
<dbReference type="EMBL" id="FPAU01000014">
    <property type="protein sequence ID" value="SFU21047.1"/>
    <property type="molecule type" value="Genomic_DNA"/>
</dbReference>
<evidence type="ECO:0000313" key="1">
    <source>
        <dbReference type="EMBL" id="SFU21047.1"/>
    </source>
</evidence>